<keyword evidence="1" id="KW-0732">Signal</keyword>
<dbReference type="PROSITE" id="PS51257">
    <property type="entry name" value="PROKAR_LIPOPROTEIN"/>
    <property type="match status" value="1"/>
</dbReference>
<organism evidence="3 4">
    <name type="scientific">Persicobacter diffluens</name>
    <dbReference type="NCBI Taxonomy" id="981"/>
    <lineage>
        <taxon>Bacteria</taxon>
        <taxon>Pseudomonadati</taxon>
        <taxon>Bacteroidota</taxon>
        <taxon>Cytophagia</taxon>
        <taxon>Cytophagales</taxon>
        <taxon>Persicobacteraceae</taxon>
        <taxon>Persicobacter</taxon>
    </lineage>
</organism>
<dbReference type="EMBL" id="BQKE01000001">
    <property type="protein sequence ID" value="GJM59815.1"/>
    <property type="molecule type" value="Genomic_DNA"/>
</dbReference>
<proteinExistence type="predicted"/>
<evidence type="ECO:0000259" key="2">
    <source>
        <dbReference type="Pfam" id="PF10988"/>
    </source>
</evidence>
<evidence type="ECO:0000313" key="3">
    <source>
        <dbReference type="EMBL" id="GJM59815.1"/>
    </source>
</evidence>
<evidence type="ECO:0000313" key="4">
    <source>
        <dbReference type="Proteomes" id="UP001310022"/>
    </source>
</evidence>
<dbReference type="Proteomes" id="UP001310022">
    <property type="component" value="Unassembled WGS sequence"/>
</dbReference>
<evidence type="ECO:0000256" key="1">
    <source>
        <dbReference type="SAM" id="SignalP"/>
    </source>
</evidence>
<keyword evidence="4" id="KW-1185">Reference proteome</keyword>
<dbReference type="InterPro" id="IPR021255">
    <property type="entry name" value="DUF2807"/>
</dbReference>
<comment type="caution">
    <text evidence="3">The sequence shown here is derived from an EMBL/GenBank/DDBJ whole genome shotgun (WGS) entry which is preliminary data.</text>
</comment>
<reference evidence="3 4" key="1">
    <citation type="submission" date="2021-12" db="EMBL/GenBank/DDBJ databases">
        <title>Genome sequencing of bacteria with rrn-lacking chromosome and rrn-plasmid.</title>
        <authorList>
            <person name="Anda M."/>
            <person name="Iwasaki W."/>
        </authorList>
    </citation>
    <scope>NUCLEOTIDE SEQUENCE [LARGE SCALE GENOMIC DNA]</scope>
    <source>
        <strain evidence="3 4">NBRC 15940</strain>
    </source>
</reference>
<sequence>MKNNTSSPKLVFLLLLITLGFFSCSDPDVKEGALLPFSQISTYNDVSIHLVNGPHRIDILGEGSISTVKWEQNGAHLHLKEINGLNPDYSIVQISTPSLESICLKNSSQIYIPEEFFTSKTLNLQILDAGRLETNDRFIVDSLITIKARNAARIYIHELSARLAEFDIHDGSRVDVGGQVNALVDLRVRNGARFHLDGDDHWFINNPLSAPKFQIHLTDGGNAWVHATDTLQALVKNGSHLYYKSLEGHLHIEKQDGGSATIKEEH</sequence>
<feature type="chain" id="PRO_5042907965" description="Putative auto-transporter adhesin head GIN domain-containing protein" evidence="1">
    <location>
        <begin position="26"/>
        <end position="266"/>
    </location>
</feature>
<dbReference type="Pfam" id="PF10988">
    <property type="entry name" value="DUF2807"/>
    <property type="match status" value="1"/>
</dbReference>
<dbReference type="Gene3D" id="2.160.20.120">
    <property type="match status" value="1"/>
</dbReference>
<dbReference type="AlphaFoldDB" id="A0AAN5AHY2"/>
<protein>
    <recommendedName>
        <fullName evidence="2">Putative auto-transporter adhesin head GIN domain-containing protein</fullName>
    </recommendedName>
</protein>
<name>A0AAN5AHY2_9BACT</name>
<accession>A0AAN5AHY2</accession>
<feature type="signal peptide" evidence="1">
    <location>
        <begin position="1"/>
        <end position="25"/>
    </location>
</feature>
<dbReference type="RefSeq" id="WP_338235762.1">
    <property type="nucleotide sequence ID" value="NZ_BQKE01000001.1"/>
</dbReference>
<gene>
    <name evidence="3" type="ORF">PEDI_03670</name>
</gene>
<feature type="domain" description="Putative auto-transporter adhesin head GIN" evidence="2">
    <location>
        <begin position="37"/>
        <end position="244"/>
    </location>
</feature>